<dbReference type="EMBL" id="JBEAFC010000007">
    <property type="protein sequence ID" value="KAL1548948.1"/>
    <property type="molecule type" value="Genomic_DNA"/>
</dbReference>
<accession>A0ABD1H0W2</accession>
<evidence type="ECO:0000313" key="2">
    <source>
        <dbReference type="EMBL" id="KAL1548948.1"/>
    </source>
</evidence>
<comment type="caution">
    <text evidence="2">The sequence shown here is derived from an EMBL/GenBank/DDBJ whole genome shotgun (WGS) entry which is preliminary data.</text>
</comment>
<dbReference type="Proteomes" id="UP001567538">
    <property type="component" value="Unassembled WGS sequence"/>
</dbReference>
<evidence type="ECO:0000256" key="1">
    <source>
        <dbReference type="SAM" id="MobiDB-lite"/>
    </source>
</evidence>
<protein>
    <submittedName>
        <fullName evidence="2">Uncharacterized protein</fullName>
    </submittedName>
</protein>
<evidence type="ECO:0000313" key="3">
    <source>
        <dbReference type="Proteomes" id="UP001567538"/>
    </source>
</evidence>
<keyword evidence="3" id="KW-1185">Reference proteome</keyword>
<reference evidence="2 3" key="1">
    <citation type="submission" date="2024-06" db="EMBL/GenBank/DDBJ databases">
        <title>A chromosome level genome sequence of Diviner's sage (Salvia divinorum).</title>
        <authorList>
            <person name="Ford S.A."/>
            <person name="Ro D.-K."/>
            <person name="Ness R.W."/>
            <person name="Phillips M.A."/>
        </authorList>
    </citation>
    <scope>NUCLEOTIDE SEQUENCE [LARGE SCALE GENOMIC DNA]</scope>
    <source>
        <strain evidence="2">SAF-2024a</strain>
        <tissue evidence="2">Leaf</tissue>
    </source>
</reference>
<feature type="region of interest" description="Disordered" evidence="1">
    <location>
        <begin position="1"/>
        <end position="117"/>
    </location>
</feature>
<sequence>MVGDDSPSKRNIYTSSLDNKEKQFKSSIRKKRKRGVIKKFQLHFDNPSNKGSNGHREFLHPNPTQSVPVKARAAAISYGRHSAAETEVSCSHDAEGVGTGEESSYAGDGSTTRPRRLEKKGNFDVEFRVKY</sequence>
<feature type="compositionally biased region" description="Basic residues" evidence="1">
    <location>
        <begin position="27"/>
        <end position="41"/>
    </location>
</feature>
<dbReference type="AlphaFoldDB" id="A0ABD1H0W2"/>
<name>A0ABD1H0W2_SALDI</name>
<organism evidence="2 3">
    <name type="scientific">Salvia divinorum</name>
    <name type="common">Maria pastora</name>
    <name type="synonym">Diviner's sage</name>
    <dbReference type="NCBI Taxonomy" id="28513"/>
    <lineage>
        <taxon>Eukaryota</taxon>
        <taxon>Viridiplantae</taxon>
        <taxon>Streptophyta</taxon>
        <taxon>Embryophyta</taxon>
        <taxon>Tracheophyta</taxon>
        <taxon>Spermatophyta</taxon>
        <taxon>Magnoliopsida</taxon>
        <taxon>eudicotyledons</taxon>
        <taxon>Gunneridae</taxon>
        <taxon>Pentapetalae</taxon>
        <taxon>asterids</taxon>
        <taxon>lamiids</taxon>
        <taxon>Lamiales</taxon>
        <taxon>Lamiaceae</taxon>
        <taxon>Nepetoideae</taxon>
        <taxon>Mentheae</taxon>
        <taxon>Salviinae</taxon>
        <taxon>Salvia</taxon>
        <taxon>Salvia subgen. Calosphace</taxon>
    </lineage>
</organism>
<proteinExistence type="predicted"/>
<gene>
    <name evidence="2" type="ORF">AAHA92_17120</name>
</gene>